<feature type="region of interest" description="Disordered" evidence="4">
    <location>
        <begin position="290"/>
        <end position="397"/>
    </location>
</feature>
<dbReference type="PANTHER" id="PTHR12296:SF21">
    <property type="entry name" value="DENN DOMAIN-CONTAINING PROTEIN 3"/>
    <property type="match status" value="1"/>
</dbReference>
<dbReference type="SMART" id="SM00239">
    <property type="entry name" value="C2"/>
    <property type="match status" value="1"/>
</dbReference>
<dbReference type="Gene3D" id="3.30.450.200">
    <property type="match status" value="1"/>
</dbReference>
<feature type="domain" description="UDENN" evidence="6">
    <location>
        <begin position="426"/>
        <end position="993"/>
    </location>
</feature>
<dbReference type="PANTHER" id="PTHR12296">
    <property type="entry name" value="DENN DOMAIN-CONTAINING PROTEIN 4"/>
    <property type="match status" value="1"/>
</dbReference>
<dbReference type="Pfam" id="PF02141">
    <property type="entry name" value="DENN"/>
    <property type="match status" value="1"/>
</dbReference>
<dbReference type="Pfam" id="PF00168">
    <property type="entry name" value="C2"/>
    <property type="match status" value="1"/>
</dbReference>
<dbReference type="Gene3D" id="2.60.40.150">
    <property type="entry name" value="C2 domain"/>
    <property type="match status" value="1"/>
</dbReference>
<dbReference type="InterPro" id="IPR035892">
    <property type="entry name" value="C2_domain_sf"/>
</dbReference>
<feature type="compositionally biased region" description="Low complexity" evidence="4">
    <location>
        <begin position="195"/>
        <end position="220"/>
    </location>
</feature>
<dbReference type="InterPro" id="IPR036322">
    <property type="entry name" value="WD40_repeat_dom_sf"/>
</dbReference>
<gene>
    <name evidence="7" type="ORF">CYY_004307</name>
</gene>
<dbReference type="PROSITE" id="PS50082">
    <property type="entry name" value="WD_REPEATS_2"/>
    <property type="match status" value="7"/>
</dbReference>
<dbReference type="Pfam" id="PF03456">
    <property type="entry name" value="uDENN"/>
    <property type="match status" value="1"/>
</dbReference>
<feature type="compositionally biased region" description="Low complexity" evidence="4">
    <location>
        <begin position="569"/>
        <end position="590"/>
    </location>
</feature>
<dbReference type="InterPro" id="IPR000008">
    <property type="entry name" value="C2_dom"/>
</dbReference>
<comment type="caution">
    <text evidence="7">The sequence shown here is derived from an EMBL/GenBank/DDBJ whole genome shotgun (WGS) entry which is preliminary data.</text>
</comment>
<dbReference type="Gene3D" id="3.40.50.11500">
    <property type="match status" value="1"/>
</dbReference>
<dbReference type="OrthoDB" id="6019893at2759"/>
<dbReference type="SMART" id="SM00800">
    <property type="entry name" value="uDENN"/>
    <property type="match status" value="1"/>
</dbReference>
<dbReference type="SUPFAM" id="SSF49562">
    <property type="entry name" value="C2 domain (Calcium/lipid-binding domain, CaLB)"/>
    <property type="match status" value="1"/>
</dbReference>
<accession>A0A8J4PTI3</accession>
<feature type="region of interest" description="Disordered" evidence="4">
    <location>
        <begin position="242"/>
        <end position="275"/>
    </location>
</feature>
<dbReference type="PROSITE" id="PS50211">
    <property type="entry name" value="DENN"/>
    <property type="match status" value="1"/>
</dbReference>
<evidence type="ECO:0000256" key="1">
    <source>
        <dbReference type="ARBA" id="ARBA00022574"/>
    </source>
</evidence>
<evidence type="ECO:0000256" key="3">
    <source>
        <dbReference type="PROSITE-ProRule" id="PRU00221"/>
    </source>
</evidence>
<feature type="compositionally biased region" description="Polar residues" evidence="4">
    <location>
        <begin position="527"/>
        <end position="538"/>
    </location>
</feature>
<name>A0A8J4PTI3_9MYCE</name>
<dbReference type="SUPFAM" id="SSF50978">
    <property type="entry name" value="WD40 repeat-like"/>
    <property type="match status" value="1"/>
</dbReference>
<evidence type="ECO:0000256" key="2">
    <source>
        <dbReference type="ARBA" id="ARBA00022737"/>
    </source>
</evidence>
<feature type="domain" description="C2" evidence="5">
    <location>
        <begin position="1"/>
        <end position="107"/>
    </location>
</feature>
<feature type="compositionally biased region" description="Low complexity" evidence="4">
    <location>
        <begin position="612"/>
        <end position="629"/>
    </location>
</feature>
<feature type="region of interest" description="Disordered" evidence="4">
    <location>
        <begin position="1062"/>
        <end position="1099"/>
    </location>
</feature>
<dbReference type="InterPro" id="IPR051696">
    <property type="entry name" value="DENN_Domain_GEFs"/>
</dbReference>
<feature type="repeat" description="WD" evidence="3">
    <location>
        <begin position="1530"/>
        <end position="1570"/>
    </location>
</feature>
<keyword evidence="8" id="KW-1185">Reference proteome</keyword>
<feature type="compositionally biased region" description="Basic and acidic residues" evidence="4">
    <location>
        <begin position="595"/>
        <end position="610"/>
    </location>
</feature>
<evidence type="ECO:0000259" key="6">
    <source>
        <dbReference type="PROSITE" id="PS50211"/>
    </source>
</evidence>
<feature type="repeat" description="WD" evidence="3">
    <location>
        <begin position="1612"/>
        <end position="1652"/>
    </location>
</feature>
<organism evidence="7 8">
    <name type="scientific">Polysphondylium violaceum</name>
    <dbReference type="NCBI Taxonomy" id="133409"/>
    <lineage>
        <taxon>Eukaryota</taxon>
        <taxon>Amoebozoa</taxon>
        <taxon>Evosea</taxon>
        <taxon>Eumycetozoa</taxon>
        <taxon>Dictyostelia</taxon>
        <taxon>Dictyosteliales</taxon>
        <taxon>Dictyosteliaceae</taxon>
        <taxon>Polysphondylium</taxon>
    </lineage>
</organism>
<dbReference type="InterPro" id="IPR020472">
    <property type="entry name" value="WD40_PAC1"/>
</dbReference>
<dbReference type="InterPro" id="IPR001680">
    <property type="entry name" value="WD40_rpt"/>
</dbReference>
<keyword evidence="2" id="KW-0677">Repeat</keyword>
<evidence type="ECO:0000313" key="7">
    <source>
        <dbReference type="EMBL" id="KAF2074373.1"/>
    </source>
</evidence>
<dbReference type="Gene3D" id="2.130.10.10">
    <property type="entry name" value="YVTN repeat-like/Quinoprotein amine dehydrogenase"/>
    <property type="match status" value="3"/>
</dbReference>
<keyword evidence="1 3" id="KW-0853">WD repeat</keyword>
<feature type="compositionally biased region" description="Low complexity" evidence="4">
    <location>
        <begin position="113"/>
        <end position="140"/>
    </location>
</feature>
<dbReference type="SMART" id="SM00801">
    <property type="entry name" value="dDENN"/>
    <property type="match status" value="1"/>
</dbReference>
<evidence type="ECO:0000256" key="4">
    <source>
        <dbReference type="SAM" id="MobiDB-lite"/>
    </source>
</evidence>
<feature type="repeat" description="WD" evidence="3">
    <location>
        <begin position="1571"/>
        <end position="1611"/>
    </location>
</feature>
<feature type="compositionally biased region" description="Polar residues" evidence="4">
    <location>
        <begin position="1062"/>
        <end position="1081"/>
    </location>
</feature>
<dbReference type="InterPro" id="IPR037516">
    <property type="entry name" value="Tripartite_DENN"/>
</dbReference>
<feature type="compositionally biased region" description="Basic and acidic residues" evidence="4">
    <location>
        <begin position="553"/>
        <end position="568"/>
    </location>
</feature>
<dbReference type="GO" id="GO:0031410">
    <property type="term" value="C:cytoplasmic vesicle"/>
    <property type="evidence" value="ECO:0007669"/>
    <property type="project" value="TreeGrafter"/>
</dbReference>
<evidence type="ECO:0008006" key="9">
    <source>
        <dbReference type="Google" id="ProtNLM"/>
    </source>
</evidence>
<dbReference type="InterPro" id="IPR019775">
    <property type="entry name" value="WD40_repeat_CS"/>
</dbReference>
<reference evidence="7" key="1">
    <citation type="submission" date="2020-01" db="EMBL/GenBank/DDBJ databases">
        <title>Development of genomics and gene disruption for Polysphondylium violaceum indicates a role for the polyketide synthase stlB in stalk morphogenesis.</title>
        <authorList>
            <person name="Narita B."/>
            <person name="Kawabe Y."/>
            <person name="Kin K."/>
            <person name="Saito T."/>
            <person name="Gibbs R."/>
            <person name="Kuspa A."/>
            <person name="Muzny D."/>
            <person name="Queller D."/>
            <person name="Richards S."/>
            <person name="Strassman J."/>
            <person name="Sucgang R."/>
            <person name="Worley K."/>
            <person name="Schaap P."/>
        </authorList>
    </citation>
    <scope>NUCLEOTIDE SEQUENCE</scope>
    <source>
        <strain evidence="7">QSvi11</strain>
    </source>
</reference>
<protein>
    <recommendedName>
        <fullName evidence="9">WD40 repeat-containing protein</fullName>
    </recommendedName>
</protein>
<evidence type="ECO:0000259" key="5">
    <source>
        <dbReference type="PROSITE" id="PS50004"/>
    </source>
</evidence>
<feature type="region of interest" description="Disordered" evidence="4">
    <location>
        <begin position="101"/>
        <end position="173"/>
    </location>
</feature>
<dbReference type="InterPro" id="IPR005113">
    <property type="entry name" value="uDENN_dom"/>
</dbReference>
<dbReference type="Pfam" id="PF12335">
    <property type="entry name" value="SBF2"/>
    <property type="match status" value="1"/>
</dbReference>
<sequence length="1822" mass="205523">MSTTPPCGCTRITTLFIEDFQAKNITEKDTFVKFNIDGKKYKTKVHKKTLHPSWSDKFTVTTTNKIEELTFSIISQNILGNNVKIGTAKYSLSLNQQQQQQQITNPLRSSTGSLSQPQSNVQQQTNSNNNNVADINISSSPSVQTPNHHHHENGNSNTTTPNNNDSTITTNSSVSDSLETFSFDYWTPIEREKGSSGSASSTPSPSYSSSNPNGVSPSSNLSEFKVKILVKCRDIYLDTDTNSATSLHDEPAVQAVPPSKDFKAESANPKEMSIIGKGGSQILKLTKKITSKSSRTIGGGGVNGVNGSPATPSPHHGGSPHYPEKTKKEQQAQQRIIEEQLAKERQKEIERENAEREKERAREKLRQREQEEQQKQVEKERQEERRRAKEDKKKKEKELKYVPDRPIDYFFVVGLSTKLEPIDQRYDFSPKGTSPIDKIYKGELLEYYPHKENNDILPKHIWMYCYPKGISLQSDPQQPSFFPFVLTSETGSRFYASCLTFYEPISDDLYSELKKNTIAYEHSLSTPTVTLNPENESSTTTTTTTTTTTAATTDDKNKESTVSKDVSKDSTPSTSSSTTTTTTTPVITTTNVLNNDKDSKDTTPAKDTSKDTTSTNLDTSISTSSTSSTLKRIQSGNTIESNFPSVLYAPKCICLLSHFPFFSAFRISLNEIYHKVFFSSTPLPIERYIYNLVQEIPLPQPGANIVSFNLGGQTQIPLKRPSDCLLPTPDLSFNILFKCLDIRNVLLVLKCILLEEKIIIISSQYSLLTYISEIISSLLYPLQFPHVYVPILPELLLEYVYSPFPFIMGVHKSYSSTILNEENLLSEIVVVDLDNNTVHIPPTDTKDIQLPERETAQLINQLRRVVQFEILSADLPNFNLNTLLPISSSYNTDKRLQNNNNQKQQQPLPLPLAPTHPDDFIRFSFLQFFCNMLGDYRKFYKYLRVFPQPIAIFNKEEYVKSKPQSARPFLTRFMDTQSFSFFLEQHNWPTKNLFDYLVETKKYTRPIDDLVAQYQQSIPQALGVTDANKLPVINVPSPASYRSYSTSIREYTKFPSLKQDLFNPNANNSTGSNSSVNPIIKSNSASSTPSQTSPSVTPLHDMYIHSNADHTPSLAEQAAGNDILATFSEDQHRSFVPLIRQFLTKVFNDTLPEQSDIQQMTELVKFDYGRSIFGKLLLHHYYRQNYVSSCTSMHNLLGGQQDNNHIDTTKARLSDPLFYCLGDILKNALREANFQSDFTTSQMFLEASFIYHRLQKGSNEFVSERIRNLDIWQNYRFWEKIFYDSIESKCKSLYGNNVVREMVKWGQYPSEKQEKMMVEERDMSFSLLSNLVFNMINLGSQTDLVRRFVNKMCTCINFDAERTDTMMQIVSNISRARDMVDMDQDAIVEGAVENNDKHILKDKNNKEDLYLPIGSGGSGSGRDQLNHEGRELLNSLIDEKSSVVAIKSFSRIMNLKTTWHENRSKKHDKVAFREISENRGDYVVKTFTGHQEGVLCVSVAQKESGLLITGSADSTLKVWDMTSTRCIGTLEDHSGWVTACETTSDSKLISGSYDKTLKLWDLNKCIKVKSLRGHKGAISCISNADTNIVISGSYDNTINVWDTRNAKPSITLFGHQQPIMCLVASDAYKVISGSRDTNIRIWDIRTSTSISILSGHSDWIKCLEWDNADLLLSGSSDGRVKVWSLQTGECVKTLQSHSGSINSILLHSKVENDGSSAPKKFITASSDSTMKVWDSNYGESYNSLEGHTDEVMNVSKFINNLVVSGSFDGTVKLWDVDAGKCQRTLHNHSHRISSLRTFDSSIVTTSWDKTAKVCQFNLDFRC</sequence>
<feature type="compositionally biased region" description="Low complexity" evidence="4">
    <location>
        <begin position="155"/>
        <end position="173"/>
    </location>
</feature>
<dbReference type="InterPro" id="IPR005112">
    <property type="entry name" value="dDENN_dom"/>
</dbReference>
<dbReference type="GO" id="GO:0032483">
    <property type="term" value="P:regulation of Rab protein signal transduction"/>
    <property type="evidence" value="ECO:0007669"/>
    <property type="project" value="TreeGrafter"/>
</dbReference>
<feature type="repeat" description="WD" evidence="3">
    <location>
        <begin position="1653"/>
        <end position="1693"/>
    </location>
</feature>
<feature type="compositionally biased region" description="Low complexity" evidence="4">
    <location>
        <begin position="305"/>
        <end position="321"/>
    </location>
</feature>
<feature type="compositionally biased region" description="Basic and acidic residues" evidence="4">
    <location>
        <begin position="322"/>
        <end position="397"/>
    </location>
</feature>
<proteinExistence type="predicted"/>
<feature type="region of interest" description="Disordered" evidence="4">
    <location>
        <begin position="527"/>
        <end position="632"/>
    </location>
</feature>
<feature type="compositionally biased region" description="Low complexity" evidence="4">
    <location>
        <begin position="1082"/>
        <end position="1098"/>
    </location>
</feature>
<dbReference type="CDD" id="cd00200">
    <property type="entry name" value="WD40"/>
    <property type="match status" value="1"/>
</dbReference>
<dbReference type="PRINTS" id="PR00320">
    <property type="entry name" value="GPROTEINBRPT"/>
</dbReference>
<dbReference type="SMART" id="SM00320">
    <property type="entry name" value="WD40"/>
    <property type="match status" value="8"/>
</dbReference>
<feature type="repeat" description="WD" evidence="3">
    <location>
        <begin position="1744"/>
        <end position="1784"/>
    </location>
</feature>
<feature type="compositionally biased region" description="Low complexity" evidence="4">
    <location>
        <begin position="539"/>
        <end position="552"/>
    </location>
</feature>
<evidence type="ECO:0000313" key="8">
    <source>
        <dbReference type="Proteomes" id="UP000695562"/>
    </source>
</evidence>
<dbReference type="PROSITE" id="PS50004">
    <property type="entry name" value="C2"/>
    <property type="match status" value="1"/>
</dbReference>
<dbReference type="Proteomes" id="UP000695562">
    <property type="component" value="Unassembled WGS sequence"/>
</dbReference>
<dbReference type="EMBL" id="AJWJ01000150">
    <property type="protein sequence ID" value="KAF2074373.1"/>
    <property type="molecule type" value="Genomic_DNA"/>
</dbReference>
<feature type="repeat" description="WD" evidence="3">
    <location>
        <begin position="1694"/>
        <end position="1743"/>
    </location>
</feature>
<dbReference type="Pfam" id="PF00400">
    <property type="entry name" value="WD40"/>
    <property type="match status" value="8"/>
</dbReference>
<dbReference type="InterPro" id="IPR015943">
    <property type="entry name" value="WD40/YVTN_repeat-like_dom_sf"/>
</dbReference>
<dbReference type="PROSITE" id="PS00678">
    <property type="entry name" value="WD_REPEATS_1"/>
    <property type="match status" value="5"/>
</dbReference>
<feature type="repeat" description="WD" evidence="3">
    <location>
        <begin position="1487"/>
        <end position="1529"/>
    </location>
</feature>
<dbReference type="PROSITE" id="PS50294">
    <property type="entry name" value="WD_REPEATS_REGION"/>
    <property type="match status" value="6"/>
</dbReference>
<feature type="compositionally biased region" description="Polar residues" evidence="4">
    <location>
        <begin position="103"/>
        <end position="112"/>
    </location>
</feature>
<dbReference type="Pfam" id="PF03455">
    <property type="entry name" value="dDENN"/>
    <property type="match status" value="1"/>
</dbReference>
<dbReference type="InterPro" id="IPR043153">
    <property type="entry name" value="DENN_C"/>
</dbReference>
<dbReference type="InterPro" id="IPR022096">
    <property type="entry name" value="SBF1/SBF2"/>
</dbReference>
<dbReference type="SMART" id="SM00799">
    <property type="entry name" value="DENN"/>
    <property type="match status" value="1"/>
</dbReference>
<feature type="region of interest" description="Disordered" evidence="4">
    <location>
        <begin position="191"/>
        <end position="220"/>
    </location>
</feature>
<dbReference type="InterPro" id="IPR001194">
    <property type="entry name" value="cDENN_dom"/>
</dbReference>